<sequence>MFERTPDSLYNFFFDSQYYLTDKNCEFYEIKRTCSYNTAFKTFDGRFTDTDTNGNILLTGTYKDGRKQGSFQAFYPGGVLKWQAEFLDDVPVKTWYYFYPDGRPLSILKVENGEVLITDAWDVKGRVTVKNGTGKFSLEDPQFGFNEQGYEAVIYRGSLKDGKPEGTWRILRKFSGSDYETAAIETFSDGKFIAGISQADGNISYKKSRILFAASHPFTNAERFVAKNCNIDEHFNFTIYLSNYLTENFRAELPLGDTERTLELSLEVNKNGQLSGVTLLKGFDDKTADKYLLQILYSIGYWIPSQKAGKVINDTLTVRIDITAENAGKMTFSNVRISRKTGS</sequence>
<dbReference type="EMBL" id="QEAS01000001">
    <property type="protein sequence ID" value="PWG82528.1"/>
    <property type="molecule type" value="Genomic_DNA"/>
</dbReference>
<organism evidence="1 2">
    <name type="scientific">Pararcticibacter amylolyticus</name>
    <dbReference type="NCBI Taxonomy" id="2173175"/>
    <lineage>
        <taxon>Bacteria</taxon>
        <taxon>Pseudomonadati</taxon>
        <taxon>Bacteroidota</taxon>
        <taxon>Sphingobacteriia</taxon>
        <taxon>Sphingobacteriales</taxon>
        <taxon>Sphingobacteriaceae</taxon>
        <taxon>Pararcticibacter</taxon>
    </lineage>
</organism>
<keyword evidence="2" id="KW-1185">Reference proteome</keyword>
<evidence type="ECO:0008006" key="3">
    <source>
        <dbReference type="Google" id="ProtNLM"/>
    </source>
</evidence>
<dbReference type="Proteomes" id="UP000245647">
    <property type="component" value="Unassembled WGS sequence"/>
</dbReference>
<dbReference type="Gene3D" id="2.20.110.10">
    <property type="entry name" value="Histone H3 K4-specific methyltransferase SET7/9 N-terminal domain"/>
    <property type="match status" value="1"/>
</dbReference>
<evidence type="ECO:0000313" key="2">
    <source>
        <dbReference type="Proteomes" id="UP000245647"/>
    </source>
</evidence>
<accession>A0A2U2PMH9</accession>
<comment type="caution">
    <text evidence="1">The sequence shown here is derived from an EMBL/GenBank/DDBJ whole genome shotgun (WGS) entry which is preliminary data.</text>
</comment>
<evidence type="ECO:0000313" key="1">
    <source>
        <dbReference type="EMBL" id="PWG82528.1"/>
    </source>
</evidence>
<name>A0A2U2PMH9_9SPHI</name>
<reference evidence="1 2" key="1">
    <citation type="submission" date="2018-04" db="EMBL/GenBank/DDBJ databases">
        <title>Pedobacter chongqingensis sp. nov., isolated from a rottenly hemp rope.</title>
        <authorList>
            <person name="Cai Y."/>
        </authorList>
    </citation>
    <scope>NUCLEOTIDE SEQUENCE [LARGE SCALE GENOMIC DNA]</scope>
    <source>
        <strain evidence="1 2">FJ4-8</strain>
    </source>
</reference>
<protein>
    <recommendedName>
        <fullName evidence="3">MORN repeat protein</fullName>
    </recommendedName>
</protein>
<proteinExistence type="predicted"/>
<dbReference type="SUPFAM" id="SSF82185">
    <property type="entry name" value="Histone H3 K4-specific methyltransferase SET7/9 N-terminal domain"/>
    <property type="match status" value="1"/>
</dbReference>
<gene>
    <name evidence="1" type="ORF">DDR33_01280</name>
</gene>
<dbReference type="AlphaFoldDB" id="A0A2U2PMH9"/>